<proteinExistence type="predicted"/>
<evidence type="ECO:0000256" key="1">
    <source>
        <dbReference type="SAM" id="MobiDB-lite"/>
    </source>
</evidence>
<organism evidence="2 3">
    <name type="scientific">Chaetoceros tenuissimus</name>
    <dbReference type="NCBI Taxonomy" id="426638"/>
    <lineage>
        <taxon>Eukaryota</taxon>
        <taxon>Sar</taxon>
        <taxon>Stramenopiles</taxon>
        <taxon>Ochrophyta</taxon>
        <taxon>Bacillariophyta</taxon>
        <taxon>Coscinodiscophyceae</taxon>
        <taxon>Chaetocerotophycidae</taxon>
        <taxon>Chaetocerotales</taxon>
        <taxon>Chaetocerotaceae</taxon>
        <taxon>Chaetoceros</taxon>
    </lineage>
</organism>
<reference evidence="2 3" key="1">
    <citation type="journal article" date="2021" name="Sci. Rep.">
        <title>The genome of the diatom Chaetoceros tenuissimus carries an ancient integrated fragment of an extant virus.</title>
        <authorList>
            <person name="Hongo Y."/>
            <person name="Kimura K."/>
            <person name="Takaki Y."/>
            <person name="Yoshida Y."/>
            <person name="Baba S."/>
            <person name="Kobayashi G."/>
            <person name="Nagasaki K."/>
            <person name="Hano T."/>
            <person name="Tomaru Y."/>
        </authorList>
    </citation>
    <scope>NUCLEOTIDE SEQUENCE [LARGE SCALE GENOMIC DNA]</scope>
    <source>
        <strain evidence="2 3">NIES-3715</strain>
    </source>
</reference>
<comment type="caution">
    <text evidence="2">The sequence shown here is derived from an EMBL/GenBank/DDBJ whole genome shotgun (WGS) entry which is preliminary data.</text>
</comment>
<name>A0AAD3H6Q2_9STRA</name>
<gene>
    <name evidence="2" type="ORF">CTEN210_08425</name>
</gene>
<keyword evidence="3" id="KW-1185">Reference proteome</keyword>
<evidence type="ECO:0000313" key="3">
    <source>
        <dbReference type="Proteomes" id="UP001054902"/>
    </source>
</evidence>
<accession>A0AAD3H6Q2</accession>
<dbReference type="EMBL" id="BLLK01000045">
    <property type="protein sequence ID" value="GFH51949.1"/>
    <property type="molecule type" value="Genomic_DNA"/>
</dbReference>
<feature type="region of interest" description="Disordered" evidence="1">
    <location>
        <begin position="198"/>
        <end position="228"/>
    </location>
</feature>
<sequence>MVENSKTDIRKHARCKTVSGPWYHQSHGIRHVTGDDKKYIRSIRKPALQYYIGKETKPSNESLLFSLPLTVLRECFQYLTKKEYADFRLFKKSYSLPQRYYECSEESVPEDAILYTLPHILLEKCFSFCSKEDYDRLFIQEKPYCVPMRLREVDRMRNRSITPVKKFSKYCPYISYEEIQPAIAWDKAASSRNQIEVVEENTQESSCDPQKDAAPSKPEPTKQDQPMDLGKRIEQEDPNLQQTKKARYSSSVPLCEEENTIEGMDLVINNNNNNQGFGEARGLDHDATLGVDNNNNQGFGEARGLDHDATLGVDNNNNQGFGEARGMNAMPPLDDQDRAYQDVWSEFHQILGGNIEQI</sequence>
<protein>
    <submittedName>
        <fullName evidence="2">Uncharacterized protein</fullName>
    </submittedName>
</protein>
<dbReference type="AlphaFoldDB" id="A0AAD3H6Q2"/>
<dbReference type="Proteomes" id="UP001054902">
    <property type="component" value="Unassembled WGS sequence"/>
</dbReference>
<evidence type="ECO:0000313" key="2">
    <source>
        <dbReference type="EMBL" id="GFH51949.1"/>
    </source>
</evidence>